<dbReference type="PANTHER" id="PTHR32196">
    <property type="entry name" value="ABC TRANSPORTER PERMEASE PROTEIN YPHD-RELATED-RELATED"/>
    <property type="match status" value="1"/>
</dbReference>
<evidence type="ECO:0000313" key="13">
    <source>
        <dbReference type="EMBL" id="SEK14659.1"/>
    </source>
</evidence>
<keyword evidence="2" id="KW-0813">Transport</keyword>
<sequence>MGVAGKHFPSHAPDDAQDPRAPQPAQASASHGDERVRRESWFGHLLGRPEFAAISGTVLVFAVFAIGAGGSGMFDLDGVMNWSQVAAYLGILSVGACLLMIAGEFDLSIGSMIGFAGMMVAIPTMYFHWPIALSIVFAFVGCTALGALNGYLVMRTRLPSFIVTLAFLFILRGLTLALSIMFADRTIVSGVGDVAKADYVTNLLFHGTAFKGLFVALAHIGIGKMLDSGQPLVPGVPKVILWWFALVIVGAFVLAKTRYGNWILAVGGDSNAAKNVGVPVKRVKISLFMLTAFCSCLFAVLQVCDIGSAAADRGLQKEFEAIIAAVIGGTLLTGGYGSVIGAAFGALIFGVVQIGITYTNIDSDWFRVFLGMMLLIAVLFNHYVRRRVAQS</sequence>
<evidence type="ECO:0000256" key="12">
    <source>
        <dbReference type="SAM" id="Phobius"/>
    </source>
</evidence>
<dbReference type="CDD" id="cd06579">
    <property type="entry name" value="TM_PBP1_transp_AraH_like"/>
    <property type="match status" value="1"/>
</dbReference>
<protein>
    <recommendedName>
        <fullName evidence="10">Xylose transport system permease protein XylH</fullName>
    </recommendedName>
</protein>
<comment type="function">
    <text evidence="9">Part of the binding-protein-dependent transport system for D-xylose. Probably responsible for the translocation of the substrate across the membrane.</text>
</comment>
<evidence type="ECO:0000256" key="2">
    <source>
        <dbReference type="ARBA" id="ARBA00022448"/>
    </source>
</evidence>
<dbReference type="Pfam" id="PF02653">
    <property type="entry name" value="BPD_transp_2"/>
    <property type="match status" value="1"/>
</dbReference>
<dbReference type="InterPro" id="IPR001851">
    <property type="entry name" value="ABC_transp_permease"/>
</dbReference>
<keyword evidence="7 12" id="KW-1133">Transmembrane helix</keyword>
<gene>
    <name evidence="13" type="ORF">SAMN05216550_13030</name>
</gene>
<keyword evidence="4" id="KW-0997">Cell inner membrane</keyword>
<dbReference type="GeneID" id="61301866"/>
<feature type="transmembrane region" description="Helical" evidence="12">
    <location>
        <begin position="51"/>
        <end position="73"/>
    </location>
</feature>
<evidence type="ECO:0000256" key="1">
    <source>
        <dbReference type="ARBA" id="ARBA00004651"/>
    </source>
</evidence>
<dbReference type="Proteomes" id="UP000183529">
    <property type="component" value="Unassembled WGS sequence"/>
</dbReference>
<feature type="compositionally biased region" description="Low complexity" evidence="11">
    <location>
        <begin position="19"/>
        <end position="30"/>
    </location>
</feature>
<feature type="transmembrane region" description="Helical" evidence="12">
    <location>
        <begin position="322"/>
        <end position="353"/>
    </location>
</feature>
<dbReference type="OrthoDB" id="5422926at2"/>
<evidence type="ECO:0000256" key="11">
    <source>
        <dbReference type="SAM" id="MobiDB-lite"/>
    </source>
</evidence>
<dbReference type="GO" id="GO:0005886">
    <property type="term" value="C:plasma membrane"/>
    <property type="evidence" value="ECO:0007669"/>
    <property type="project" value="UniProtKB-SubCell"/>
</dbReference>
<feature type="transmembrane region" description="Helical" evidence="12">
    <location>
        <begin position="235"/>
        <end position="255"/>
    </location>
</feature>
<dbReference type="EMBL" id="FNZM01000030">
    <property type="protein sequence ID" value="SEK14659.1"/>
    <property type="molecule type" value="Genomic_DNA"/>
</dbReference>
<feature type="transmembrane region" description="Helical" evidence="12">
    <location>
        <begin position="365"/>
        <end position="384"/>
    </location>
</feature>
<dbReference type="PANTHER" id="PTHR32196:SF32">
    <property type="entry name" value="XYLOSE TRANSPORT SYSTEM PERMEASE PROTEIN XYLH"/>
    <property type="match status" value="1"/>
</dbReference>
<feature type="transmembrane region" description="Helical" evidence="12">
    <location>
        <begin position="135"/>
        <end position="154"/>
    </location>
</feature>
<evidence type="ECO:0000256" key="10">
    <source>
        <dbReference type="ARBA" id="ARBA00035686"/>
    </source>
</evidence>
<dbReference type="RefSeq" id="WP_065065876.1">
    <property type="nucleotide sequence ID" value="NZ_CADFGN010000022.1"/>
</dbReference>
<evidence type="ECO:0000313" key="14">
    <source>
        <dbReference type="Proteomes" id="UP000183529"/>
    </source>
</evidence>
<reference evidence="13 14" key="1">
    <citation type="submission" date="2016-10" db="EMBL/GenBank/DDBJ databases">
        <authorList>
            <person name="Varghese N."/>
            <person name="Submissions S."/>
        </authorList>
    </citation>
    <scope>NUCLEOTIDE SEQUENCE [LARGE SCALE GENOMIC DNA]</scope>
    <source>
        <strain evidence="13 14">LMG 22274</strain>
    </source>
</reference>
<keyword evidence="5" id="KW-0762">Sugar transport</keyword>
<feature type="transmembrane region" description="Helical" evidence="12">
    <location>
        <begin position="285"/>
        <end position="310"/>
    </location>
</feature>
<feature type="transmembrane region" description="Helical" evidence="12">
    <location>
        <begin position="161"/>
        <end position="183"/>
    </location>
</feature>
<evidence type="ECO:0000256" key="3">
    <source>
        <dbReference type="ARBA" id="ARBA00022475"/>
    </source>
</evidence>
<keyword evidence="6 12" id="KW-0812">Transmembrane</keyword>
<evidence type="ECO:0000256" key="9">
    <source>
        <dbReference type="ARBA" id="ARBA00035611"/>
    </source>
</evidence>
<evidence type="ECO:0000256" key="4">
    <source>
        <dbReference type="ARBA" id="ARBA00022519"/>
    </source>
</evidence>
<comment type="caution">
    <text evidence="13">The sequence shown here is derived from an EMBL/GenBank/DDBJ whole genome shotgun (WGS) entry which is preliminary data.</text>
</comment>
<keyword evidence="8 12" id="KW-0472">Membrane</keyword>
<evidence type="ECO:0000256" key="5">
    <source>
        <dbReference type="ARBA" id="ARBA00022597"/>
    </source>
</evidence>
<dbReference type="AlphaFoldDB" id="A0A1A5WZ22"/>
<name>A0A1A5WZ22_9BURK</name>
<evidence type="ECO:0000256" key="6">
    <source>
        <dbReference type="ARBA" id="ARBA00022692"/>
    </source>
</evidence>
<keyword evidence="3" id="KW-1003">Cell membrane</keyword>
<accession>A0A1A5WZ22</accession>
<feature type="region of interest" description="Disordered" evidence="11">
    <location>
        <begin position="1"/>
        <end position="35"/>
    </location>
</feature>
<feature type="transmembrane region" description="Helical" evidence="12">
    <location>
        <begin position="85"/>
        <end position="102"/>
    </location>
</feature>
<evidence type="ECO:0000256" key="7">
    <source>
        <dbReference type="ARBA" id="ARBA00022989"/>
    </source>
</evidence>
<organism evidence="13 14">
    <name type="scientific">Paraburkholderia tropica</name>
    <dbReference type="NCBI Taxonomy" id="92647"/>
    <lineage>
        <taxon>Bacteria</taxon>
        <taxon>Pseudomonadati</taxon>
        <taxon>Pseudomonadota</taxon>
        <taxon>Betaproteobacteria</taxon>
        <taxon>Burkholderiales</taxon>
        <taxon>Burkholderiaceae</taxon>
        <taxon>Paraburkholderia</taxon>
    </lineage>
</organism>
<proteinExistence type="predicted"/>
<feature type="transmembrane region" description="Helical" evidence="12">
    <location>
        <begin position="109"/>
        <end position="129"/>
    </location>
</feature>
<dbReference type="GO" id="GO:0022857">
    <property type="term" value="F:transmembrane transporter activity"/>
    <property type="evidence" value="ECO:0007669"/>
    <property type="project" value="InterPro"/>
</dbReference>
<feature type="transmembrane region" description="Helical" evidence="12">
    <location>
        <begin position="203"/>
        <end position="223"/>
    </location>
</feature>
<evidence type="ECO:0000256" key="8">
    <source>
        <dbReference type="ARBA" id="ARBA00023136"/>
    </source>
</evidence>
<comment type="subcellular location">
    <subcellularLocation>
        <location evidence="1">Cell membrane</location>
        <topology evidence="1">Multi-pass membrane protein</topology>
    </subcellularLocation>
</comment>